<proteinExistence type="predicted"/>
<protein>
    <submittedName>
        <fullName evidence="2">Uncharacterized protein</fullName>
    </submittedName>
</protein>
<keyword evidence="3" id="KW-1185">Reference proteome</keyword>
<feature type="non-terminal residue" evidence="2">
    <location>
        <position position="100"/>
    </location>
</feature>
<name>A0AA38LEU7_TAXCH</name>
<accession>A0AA38LEU7</accession>
<evidence type="ECO:0000256" key="1">
    <source>
        <dbReference type="SAM" id="MobiDB-lite"/>
    </source>
</evidence>
<dbReference type="EMBL" id="JAHRHJ020000004">
    <property type="protein sequence ID" value="KAH9318442.1"/>
    <property type="molecule type" value="Genomic_DNA"/>
</dbReference>
<dbReference type="AlphaFoldDB" id="A0AA38LEU7"/>
<feature type="non-terminal residue" evidence="2">
    <location>
        <position position="1"/>
    </location>
</feature>
<organism evidence="2 3">
    <name type="scientific">Taxus chinensis</name>
    <name type="common">Chinese yew</name>
    <name type="synonym">Taxus wallichiana var. chinensis</name>
    <dbReference type="NCBI Taxonomy" id="29808"/>
    <lineage>
        <taxon>Eukaryota</taxon>
        <taxon>Viridiplantae</taxon>
        <taxon>Streptophyta</taxon>
        <taxon>Embryophyta</taxon>
        <taxon>Tracheophyta</taxon>
        <taxon>Spermatophyta</taxon>
        <taxon>Pinopsida</taxon>
        <taxon>Pinidae</taxon>
        <taxon>Conifers II</taxon>
        <taxon>Cupressales</taxon>
        <taxon>Taxaceae</taxon>
        <taxon>Taxus</taxon>
    </lineage>
</organism>
<reference evidence="2 3" key="1">
    <citation type="journal article" date="2021" name="Nat. Plants">
        <title>The Taxus genome provides insights into paclitaxel biosynthesis.</title>
        <authorList>
            <person name="Xiong X."/>
            <person name="Gou J."/>
            <person name="Liao Q."/>
            <person name="Li Y."/>
            <person name="Zhou Q."/>
            <person name="Bi G."/>
            <person name="Li C."/>
            <person name="Du R."/>
            <person name="Wang X."/>
            <person name="Sun T."/>
            <person name="Guo L."/>
            <person name="Liang H."/>
            <person name="Lu P."/>
            <person name="Wu Y."/>
            <person name="Zhang Z."/>
            <person name="Ro D.K."/>
            <person name="Shang Y."/>
            <person name="Huang S."/>
            <person name="Yan J."/>
        </authorList>
    </citation>
    <scope>NUCLEOTIDE SEQUENCE [LARGE SCALE GENOMIC DNA]</scope>
    <source>
        <strain evidence="2">Ta-2019</strain>
    </source>
</reference>
<evidence type="ECO:0000313" key="2">
    <source>
        <dbReference type="EMBL" id="KAH9318442.1"/>
    </source>
</evidence>
<evidence type="ECO:0000313" key="3">
    <source>
        <dbReference type="Proteomes" id="UP000824469"/>
    </source>
</evidence>
<sequence>TNRHPSTDIPSSQRTPAPLLSSRRRPAGTAPRFARWGTTSGGVVRTPLRDVPRALSWVDLSLVRHGGVCYLARHRVAVRAASPQSAPVCRHRSSSFHCAG</sequence>
<gene>
    <name evidence="2" type="ORF">KI387_020211</name>
</gene>
<dbReference type="Proteomes" id="UP000824469">
    <property type="component" value="Unassembled WGS sequence"/>
</dbReference>
<feature type="region of interest" description="Disordered" evidence="1">
    <location>
        <begin position="1"/>
        <end position="42"/>
    </location>
</feature>
<comment type="caution">
    <text evidence="2">The sequence shown here is derived from an EMBL/GenBank/DDBJ whole genome shotgun (WGS) entry which is preliminary data.</text>
</comment>